<comment type="caution">
    <text evidence="1">The sequence shown here is derived from an EMBL/GenBank/DDBJ whole genome shotgun (WGS) entry which is preliminary data.</text>
</comment>
<protein>
    <submittedName>
        <fullName evidence="1">Uncharacterized protein</fullName>
    </submittedName>
</protein>
<evidence type="ECO:0000313" key="1">
    <source>
        <dbReference type="EMBL" id="POM61882.1"/>
    </source>
</evidence>
<dbReference type="OrthoDB" id="116650at2759"/>
<reference evidence="1 2" key="1">
    <citation type="journal article" date="2017" name="Genome Biol. Evol.">
        <title>Phytophthora megakarya and P. palmivora, closely related causal agents of cacao black pod rot, underwent increases in genome sizes and gene numbers by different mechanisms.</title>
        <authorList>
            <person name="Ali S.S."/>
            <person name="Shao J."/>
            <person name="Lary D.J."/>
            <person name="Kronmiller B."/>
            <person name="Shen D."/>
            <person name="Strem M.D."/>
            <person name="Amoako-Attah I."/>
            <person name="Akrofi A.Y."/>
            <person name="Begoude B.A."/>
            <person name="Ten Hoopen G.M."/>
            <person name="Coulibaly K."/>
            <person name="Kebe B.I."/>
            <person name="Melnick R.L."/>
            <person name="Guiltinan M.J."/>
            <person name="Tyler B.M."/>
            <person name="Meinhardt L.W."/>
            <person name="Bailey B.A."/>
        </authorList>
    </citation>
    <scope>NUCLEOTIDE SEQUENCE [LARGE SCALE GENOMIC DNA]</scope>
    <source>
        <strain evidence="2">sbr112.9</strain>
    </source>
</reference>
<organism evidence="1 2">
    <name type="scientific">Phytophthora palmivora</name>
    <dbReference type="NCBI Taxonomy" id="4796"/>
    <lineage>
        <taxon>Eukaryota</taxon>
        <taxon>Sar</taxon>
        <taxon>Stramenopiles</taxon>
        <taxon>Oomycota</taxon>
        <taxon>Peronosporomycetes</taxon>
        <taxon>Peronosporales</taxon>
        <taxon>Peronosporaceae</taxon>
        <taxon>Phytophthora</taxon>
    </lineage>
</organism>
<dbReference type="AlphaFoldDB" id="A0A2P4X8K6"/>
<name>A0A2P4X8K6_9STRA</name>
<gene>
    <name evidence="1" type="ORF">PHPALM_29033</name>
</gene>
<dbReference type="Proteomes" id="UP000237271">
    <property type="component" value="Unassembled WGS sequence"/>
</dbReference>
<dbReference type="EMBL" id="NCKW01015749">
    <property type="protein sequence ID" value="POM61882.1"/>
    <property type="molecule type" value="Genomic_DNA"/>
</dbReference>
<sequence>MYERMESNRLGWKFSDGSIKYSKQKWQAFWEYFERTWIDGYGVEIWNVHGMANELVARTNNASIANSTHASLLRIRRWQHL</sequence>
<proteinExistence type="predicted"/>
<accession>A0A2P4X8K6</accession>
<evidence type="ECO:0000313" key="2">
    <source>
        <dbReference type="Proteomes" id="UP000237271"/>
    </source>
</evidence>
<keyword evidence="2" id="KW-1185">Reference proteome</keyword>